<dbReference type="AlphaFoldDB" id="A0A2S5BDM8"/>
<evidence type="ECO:0000313" key="4">
    <source>
        <dbReference type="Proteomes" id="UP000237144"/>
    </source>
</evidence>
<gene>
    <name evidence="3" type="ORF">BMF94_2158</name>
</gene>
<proteinExistence type="predicted"/>
<feature type="region of interest" description="Disordered" evidence="1">
    <location>
        <begin position="340"/>
        <end position="365"/>
    </location>
</feature>
<dbReference type="Proteomes" id="UP000237144">
    <property type="component" value="Unassembled WGS sequence"/>
</dbReference>
<accession>A0A2S5BDM8</accession>
<feature type="chain" id="PRO_5015783181" description="Macrofage activating glycoprotein" evidence="2">
    <location>
        <begin position="18"/>
        <end position="414"/>
    </location>
</feature>
<keyword evidence="4" id="KW-1185">Reference proteome</keyword>
<protein>
    <recommendedName>
        <fullName evidence="5">Macrofage activating glycoprotein</fullName>
    </recommendedName>
</protein>
<comment type="caution">
    <text evidence="3">The sequence shown here is derived from an EMBL/GenBank/DDBJ whole genome shotgun (WGS) entry which is preliminary data.</text>
</comment>
<feature type="signal peptide" evidence="2">
    <location>
        <begin position="1"/>
        <end position="17"/>
    </location>
</feature>
<evidence type="ECO:0008006" key="5">
    <source>
        <dbReference type="Google" id="ProtNLM"/>
    </source>
</evidence>
<dbReference type="EMBL" id="PJQD01000021">
    <property type="protein sequence ID" value="POY74885.1"/>
    <property type="molecule type" value="Genomic_DNA"/>
</dbReference>
<evidence type="ECO:0000313" key="3">
    <source>
        <dbReference type="EMBL" id="POY74885.1"/>
    </source>
</evidence>
<evidence type="ECO:0000256" key="1">
    <source>
        <dbReference type="SAM" id="MobiDB-lite"/>
    </source>
</evidence>
<evidence type="ECO:0000256" key="2">
    <source>
        <dbReference type="SAM" id="SignalP"/>
    </source>
</evidence>
<sequence>MLAFVSLGFASAALVAAQGTITSAPSPTEISKAKRQASSPLPLTEYTFSYSDVPYQVNPYPVGRGPQSGYNQCNSTTGGPNSECQTLIANNISDFCLWGSPVSNGLIGNVEAEVVAYCTSPKWGARLIPEGAITGLQVMHTSQYTQWTGFIDQTALGLDPTDYGGELDPHGADNLGNPLGGLVFSNDVPTLNGTGLQQVISWNNFVGSGEFCLKLCGPMSYPNYCENRPTGMAEESLMTESYAWLTDAPCARDSFDLIGCAYNMPAAYQNGTFLECDGDLQDVVGTYTGSNGQTTTWSQPSSLPATSTLPWTPRIPASSNCKTYQSSDLFAAYATSSSGAASSTATKGSHSSTARSTGMSGSAAASTGSRAAAAASASTSSSSKSSTSGAWPAANSVAGGLLAGLVAGALAIFA</sequence>
<reference evidence="3 4" key="1">
    <citation type="journal article" date="2018" name="Front. Microbiol.">
        <title>Prospects for Fungal Bioremediation of Acidic Radioactive Waste Sites: Characterization and Genome Sequence of Rhodotorula taiwanensis MD1149.</title>
        <authorList>
            <person name="Tkavc R."/>
            <person name="Matrosova V.Y."/>
            <person name="Grichenko O.E."/>
            <person name="Gostincar C."/>
            <person name="Volpe R.P."/>
            <person name="Klimenkova P."/>
            <person name="Gaidamakova E.K."/>
            <person name="Zhou C.E."/>
            <person name="Stewart B.J."/>
            <person name="Lyman M.G."/>
            <person name="Malfatti S.A."/>
            <person name="Rubinfeld B."/>
            <person name="Courtot M."/>
            <person name="Singh J."/>
            <person name="Dalgard C.L."/>
            <person name="Hamilton T."/>
            <person name="Frey K.G."/>
            <person name="Gunde-Cimerman N."/>
            <person name="Dugan L."/>
            <person name="Daly M.J."/>
        </authorList>
    </citation>
    <scope>NUCLEOTIDE SEQUENCE [LARGE SCALE GENOMIC DNA]</scope>
    <source>
        <strain evidence="3 4">MD1149</strain>
    </source>
</reference>
<organism evidence="3 4">
    <name type="scientific">Rhodotorula taiwanensis</name>
    <dbReference type="NCBI Taxonomy" id="741276"/>
    <lineage>
        <taxon>Eukaryota</taxon>
        <taxon>Fungi</taxon>
        <taxon>Dikarya</taxon>
        <taxon>Basidiomycota</taxon>
        <taxon>Pucciniomycotina</taxon>
        <taxon>Microbotryomycetes</taxon>
        <taxon>Sporidiobolales</taxon>
        <taxon>Sporidiobolaceae</taxon>
        <taxon>Rhodotorula</taxon>
    </lineage>
</organism>
<keyword evidence="2" id="KW-0732">Signal</keyword>
<dbReference type="OrthoDB" id="2564904at2759"/>
<name>A0A2S5BDM8_9BASI</name>
<dbReference type="STRING" id="741276.A0A2S5BDM8"/>